<dbReference type="Proteomes" id="UP000627464">
    <property type="component" value="Unassembled WGS sequence"/>
</dbReference>
<sequence length="84" mass="9286">MNMPDIELALLKLNYPVAVVQPFLSMMSFSYLHQGLIMSMNDPARADYVNLCVNLPVTAHCPEPIVLAPGVSLFTYNLVGGVYR</sequence>
<dbReference type="EMBL" id="BMFZ01000002">
    <property type="protein sequence ID" value="GGA34674.1"/>
    <property type="molecule type" value="Genomic_DNA"/>
</dbReference>
<accession>A0ABQ1G173</accession>
<proteinExistence type="predicted"/>
<evidence type="ECO:0000313" key="1">
    <source>
        <dbReference type="EMBL" id="GGA34674.1"/>
    </source>
</evidence>
<gene>
    <name evidence="1" type="ORF">GCM10011328_06790</name>
</gene>
<evidence type="ECO:0000313" key="2">
    <source>
        <dbReference type="Proteomes" id="UP000627464"/>
    </source>
</evidence>
<organism evidence="1 2">
    <name type="scientific">Hafnia psychrotolerans</name>
    <dbReference type="NCBI Taxonomy" id="1477018"/>
    <lineage>
        <taxon>Bacteria</taxon>
        <taxon>Pseudomonadati</taxon>
        <taxon>Pseudomonadota</taxon>
        <taxon>Gammaproteobacteria</taxon>
        <taxon>Enterobacterales</taxon>
        <taxon>Hafniaceae</taxon>
        <taxon>Hafnia</taxon>
    </lineage>
</organism>
<comment type="caution">
    <text evidence="1">The sequence shown here is derived from an EMBL/GenBank/DDBJ whole genome shotgun (WGS) entry which is preliminary data.</text>
</comment>
<name>A0ABQ1G173_9GAMM</name>
<keyword evidence="2" id="KW-1185">Reference proteome</keyword>
<reference evidence="2" key="1">
    <citation type="journal article" date="2019" name="Int. J. Syst. Evol. Microbiol.">
        <title>The Global Catalogue of Microorganisms (GCM) 10K type strain sequencing project: providing services to taxonomists for standard genome sequencing and annotation.</title>
        <authorList>
            <consortium name="The Broad Institute Genomics Platform"/>
            <consortium name="The Broad Institute Genome Sequencing Center for Infectious Disease"/>
            <person name="Wu L."/>
            <person name="Ma J."/>
        </authorList>
    </citation>
    <scope>NUCLEOTIDE SEQUENCE [LARGE SCALE GENOMIC DNA]</scope>
    <source>
        <strain evidence="2">CGMCC 1.12806</strain>
    </source>
</reference>
<protein>
    <submittedName>
        <fullName evidence="1">Uncharacterized protein</fullName>
    </submittedName>
</protein>